<evidence type="ECO:0000313" key="2">
    <source>
        <dbReference type="WBParaSite" id="Hba_14017"/>
    </source>
</evidence>
<dbReference type="WBParaSite" id="Hba_14017">
    <property type="protein sequence ID" value="Hba_14017"/>
    <property type="gene ID" value="Hba_14017"/>
</dbReference>
<proteinExistence type="predicted"/>
<dbReference type="Proteomes" id="UP000095283">
    <property type="component" value="Unplaced"/>
</dbReference>
<reference evidence="2" key="1">
    <citation type="submission" date="2016-11" db="UniProtKB">
        <authorList>
            <consortium name="WormBaseParasite"/>
        </authorList>
    </citation>
    <scope>IDENTIFICATION</scope>
</reference>
<sequence length="48" mass="5449">MVWGAFSVPCVQSFPSNEVDKSVMKNLVNSMFERIFQVINRSGSCTDY</sequence>
<protein>
    <submittedName>
        <fullName evidence="2">Uncharacterized protein</fullName>
    </submittedName>
</protein>
<dbReference type="AlphaFoldDB" id="A0A1I7X943"/>
<evidence type="ECO:0000313" key="1">
    <source>
        <dbReference type="Proteomes" id="UP000095283"/>
    </source>
</evidence>
<accession>A0A1I7X943</accession>
<keyword evidence="1" id="KW-1185">Reference proteome</keyword>
<name>A0A1I7X943_HETBA</name>
<organism evidence="1 2">
    <name type="scientific">Heterorhabditis bacteriophora</name>
    <name type="common">Entomopathogenic nematode worm</name>
    <dbReference type="NCBI Taxonomy" id="37862"/>
    <lineage>
        <taxon>Eukaryota</taxon>
        <taxon>Metazoa</taxon>
        <taxon>Ecdysozoa</taxon>
        <taxon>Nematoda</taxon>
        <taxon>Chromadorea</taxon>
        <taxon>Rhabditida</taxon>
        <taxon>Rhabditina</taxon>
        <taxon>Rhabditomorpha</taxon>
        <taxon>Strongyloidea</taxon>
        <taxon>Heterorhabditidae</taxon>
        <taxon>Heterorhabditis</taxon>
    </lineage>
</organism>